<feature type="region of interest" description="Disordered" evidence="2">
    <location>
        <begin position="715"/>
        <end position="735"/>
    </location>
</feature>
<comment type="caution">
    <text evidence="3">The sequence shown here is derived from an EMBL/GenBank/DDBJ whole genome shotgun (WGS) entry which is preliminary data.</text>
</comment>
<evidence type="ECO:0000256" key="1">
    <source>
        <dbReference type="SAM" id="Coils"/>
    </source>
</evidence>
<dbReference type="PANTHER" id="PTHR48125">
    <property type="entry name" value="LP07818P1"/>
    <property type="match status" value="1"/>
</dbReference>
<organism evidence="3 4">
    <name type="scientific">Pelagomonas calceolata</name>
    <dbReference type="NCBI Taxonomy" id="35677"/>
    <lineage>
        <taxon>Eukaryota</taxon>
        <taxon>Sar</taxon>
        <taxon>Stramenopiles</taxon>
        <taxon>Ochrophyta</taxon>
        <taxon>Pelagophyceae</taxon>
        <taxon>Pelagomonadales</taxon>
        <taxon>Pelagomonadaceae</taxon>
        <taxon>Pelagomonas</taxon>
    </lineage>
</organism>
<reference evidence="3" key="1">
    <citation type="submission" date="2021-11" db="EMBL/GenBank/DDBJ databases">
        <authorList>
            <consortium name="Genoscope - CEA"/>
            <person name="William W."/>
        </authorList>
    </citation>
    <scope>NUCLEOTIDE SEQUENCE</scope>
</reference>
<feature type="region of interest" description="Disordered" evidence="2">
    <location>
        <begin position="420"/>
        <end position="510"/>
    </location>
</feature>
<keyword evidence="1" id="KW-0175">Coiled coil</keyword>
<protein>
    <submittedName>
        <fullName evidence="3">Uncharacterized protein</fullName>
    </submittedName>
</protein>
<gene>
    <name evidence="3" type="ORF">PECAL_5P01470</name>
</gene>
<feature type="compositionally biased region" description="Basic and acidic residues" evidence="2">
    <location>
        <begin position="44"/>
        <end position="55"/>
    </location>
</feature>
<name>A0A8J2SXX3_9STRA</name>
<dbReference type="EMBL" id="CAKKNE010000005">
    <property type="protein sequence ID" value="CAH0375614.1"/>
    <property type="molecule type" value="Genomic_DNA"/>
</dbReference>
<dbReference type="AlphaFoldDB" id="A0A8J2SXX3"/>
<feature type="region of interest" description="Disordered" evidence="2">
    <location>
        <begin position="1"/>
        <end position="96"/>
    </location>
</feature>
<evidence type="ECO:0000313" key="4">
    <source>
        <dbReference type="Proteomes" id="UP000789595"/>
    </source>
</evidence>
<feature type="compositionally biased region" description="Pro residues" evidence="2">
    <location>
        <begin position="428"/>
        <end position="440"/>
    </location>
</feature>
<feature type="region of interest" description="Disordered" evidence="2">
    <location>
        <begin position="804"/>
        <end position="884"/>
    </location>
</feature>
<sequence>MDANQRKQGRINNTAAAISAGTLGDPSQDPNLPWQPTRPYVDAHNTDADGQRDAQNEAWLARARREADDIYDYSQPSNRPPHRWTDDEEARSSPPCGGGDCFSSHGIDFKRVAAQLNFDVDWQQCSNRWQSHLKDTTDGSARAGGGAASGTTAPTAPFQWTAAKDAAVLALVGSGVGVQPLRAGGARVSHKAVAERLDFVVTERQLTVRAVPLRKGNWDAPERRYATMIAGMFVEGRLENCADGTMLYALLAERLFRKEGSVKSGKKKFTNVTGISSRAFVRTGALTDEERAELGRLETAFRESFDAGQRWALAVADAEPTPGAAAAATDGARAVWPRVGAWNQEEDARLVTLVAAFEAGRASCSPGETLETFLSRELGCSRYRIALKFKGNGEHGTELDGRTFAPNEGDARDADAAVAMEEDAPTRPGTPAPPTAPSPVPHGNATDATTPPGDDTPMAEAPAAAAAPAPAAAAPAPAAARRGRDAAPLAIGRLLPPPPPKPRRGPRQPKVSNMHREFVEAFNYANEGLELLDVDPLSWPASPGAFVGFNNERALESVLLGVQQVVATVRGGVVRPNDPEVLRVMYARLRRDHEGLLRAAFNEMFGRELSDVDYEGIAEVHELIAVKQETAYSIGALALVHGGITPLFEAYPETWRSYFSGRACTKAVADHVGGLIPNVSGREFGSLMNHRRGDGDGDVIQRDEDAPAAPFAAANDADDASAAHDDDALVDDDPASRRERVAELRAIATREFQLCDGINAQIRHLQIEIQRLAGEHDARKARARSAVDDAARLESVSARNYLPAMPKASGVPTLRERAAQTSPMTRRSGGQKAQRRDEDPNNSARKQNAAETGDANAFKGRRLDLDGDDQSSSTSRRVPTVAAPTGEKADTLALGWPALRDKVHEFDEQVDAAGTRWYRVRARSSRHTWYDRYGRNALFQPSQDEAVRQAQTIYLTKCAESVFADCPVAKGLHGDVQVRWLRVKPPPRDTGLRSALFEGPDGAVRRLKDGGLASAATNLRTSPEQLEHYLSKMGDDKGHVAAFVEFVGRESPDNVRAARWVREYDRMEIIRAKSAAKANMRFDELRAKLREKEADVAKALLDDGTRILPYRPESQGEISWLGHPNHFAREVLAAWRASDLGAANRGALTNARKSEIRRELEETGMLDKFVRLKFPSLVPSFDADPQLLQLFVEAVHVDHIVSSGCDFDENLWLEMDRINEWFGENRAMPLKRERVGDPVWARAVAVFNRLVRKEAGVFRL</sequence>
<evidence type="ECO:0000256" key="2">
    <source>
        <dbReference type="SAM" id="MobiDB-lite"/>
    </source>
</evidence>
<proteinExistence type="predicted"/>
<dbReference type="PANTHER" id="PTHR48125:SF10">
    <property type="entry name" value="OS12G0136300 PROTEIN"/>
    <property type="match status" value="1"/>
</dbReference>
<feature type="compositionally biased region" description="Low complexity" evidence="2">
    <location>
        <begin position="445"/>
        <end position="494"/>
    </location>
</feature>
<accession>A0A8J2SXX3</accession>
<feature type="compositionally biased region" description="Polar residues" evidence="2">
    <location>
        <begin position="841"/>
        <end position="850"/>
    </location>
</feature>
<dbReference type="Proteomes" id="UP000789595">
    <property type="component" value="Unassembled WGS sequence"/>
</dbReference>
<keyword evidence="4" id="KW-1185">Reference proteome</keyword>
<feature type="coiled-coil region" evidence="1">
    <location>
        <begin position="1075"/>
        <end position="1102"/>
    </location>
</feature>
<evidence type="ECO:0000313" key="3">
    <source>
        <dbReference type="EMBL" id="CAH0375614.1"/>
    </source>
</evidence>